<dbReference type="GO" id="GO:0005634">
    <property type="term" value="C:nucleus"/>
    <property type="evidence" value="ECO:0007669"/>
    <property type="project" value="UniProtKB-SubCell"/>
</dbReference>
<dbReference type="AlphaFoldDB" id="A0A7E4W587"/>
<evidence type="ECO:0000256" key="6">
    <source>
        <dbReference type="ARBA" id="ARBA00023015"/>
    </source>
</evidence>
<comment type="similarity">
    <text evidence="2 11">Belongs to the nuclear hormone receptor family.</text>
</comment>
<dbReference type="WBParaSite" id="Pan_g659.t1">
    <property type="protein sequence ID" value="Pan_g659.t1"/>
    <property type="gene ID" value="Pan_g659"/>
</dbReference>
<feature type="domain" description="NR LBD" evidence="14">
    <location>
        <begin position="131"/>
        <end position="383"/>
    </location>
</feature>
<dbReference type="GO" id="GO:0008270">
    <property type="term" value="F:zinc ion binding"/>
    <property type="evidence" value="ECO:0007669"/>
    <property type="project" value="UniProtKB-KW"/>
</dbReference>
<dbReference type="Pfam" id="PF00104">
    <property type="entry name" value="Hormone_recep"/>
    <property type="match status" value="1"/>
</dbReference>
<keyword evidence="6 11" id="KW-0805">Transcription regulation</keyword>
<evidence type="ECO:0000313" key="16">
    <source>
        <dbReference type="WBParaSite" id="Pan_g659.t1"/>
    </source>
</evidence>
<dbReference type="PANTHER" id="PTHR46011">
    <property type="entry name" value="NUCLEAR HORMONE RECEPTOR FAMILY MEMBER NHR-86-RELATED"/>
    <property type="match status" value="1"/>
</dbReference>
<proteinExistence type="inferred from homology"/>
<reference evidence="16" key="2">
    <citation type="submission" date="2020-10" db="UniProtKB">
        <authorList>
            <consortium name="WormBaseParasite"/>
        </authorList>
    </citation>
    <scope>IDENTIFICATION</scope>
</reference>
<evidence type="ECO:0000259" key="13">
    <source>
        <dbReference type="PROSITE" id="PS51030"/>
    </source>
</evidence>
<keyword evidence="3 11" id="KW-0479">Metal-binding</keyword>
<dbReference type="PANTHER" id="PTHR46011:SF32">
    <property type="entry name" value="NUCLEAR HORMONE RECEPTOR FAMILY"/>
    <property type="match status" value="1"/>
</dbReference>
<keyword evidence="10 11" id="KW-0539">Nucleus</keyword>
<dbReference type="SMART" id="SM00399">
    <property type="entry name" value="ZnF_C4"/>
    <property type="match status" value="1"/>
</dbReference>
<keyword evidence="7 11" id="KW-0238">DNA-binding</keyword>
<dbReference type="SMART" id="SM00430">
    <property type="entry name" value="HOLI"/>
    <property type="match status" value="1"/>
</dbReference>
<dbReference type="Proteomes" id="UP000492821">
    <property type="component" value="Unassembled WGS sequence"/>
</dbReference>
<dbReference type="Pfam" id="PF00105">
    <property type="entry name" value="zf-C4"/>
    <property type="match status" value="1"/>
</dbReference>
<dbReference type="SUPFAM" id="SSF57716">
    <property type="entry name" value="Glucocorticoid receptor-like (DNA-binding domain)"/>
    <property type="match status" value="1"/>
</dbReference>
<dbReference type="GO" id="GO:0000978">
    <property type="term" value="F:RNA polymerase II cis-regulatory region sequence-specific DNA binding"/>
    <property type="evidence" value="ECO:0007669"/>
    <property type="project" value="InterPro"/>
</dbReference>
<keyword evidence="8 11" id="KW-0804">Transcription</keyword>
<dbReference type="InterPro" id="IPR013088">
    <property type="entry name" value="Znf_NHR/GATA"/>
</dbReference>
<dbReference type="InterPro" id="IPR001628">
    <property type="entry name" value="Znf_hrmn_rcpt"/>
</dbReference>
<evidence type="ECO:0000256" key="4">
    <source>
        <dbReference type="ARBA" id="ARBA00022771"/>
    </source>
</evidence>
<accession>A0A7E4W587</accession>
<dbReference type="PROSITE" id="PS51843">
    <property type="entry name" value="NR_LBD"/>
    <property type="match status" value="1"/>
</dbReference>
<sequence length="383" mass="44189">MESHARDDAPSPSGQPLECVICSQVSHGYHFGILACRACAAFFRRTVAEKKVYKCRNNMSCEISKEQRNMCRACRFFKCEQKGMNKNDVQLNRDPIGRKGEASTSTASNSAEPLYDRVFDKPSMKNPIEIPTFVDIKPLLILERLKQGCQMYLYWQKSFRNQIASDQPFVYLTYENCDRLEKASIPLSLRMLKEFFYPFDKLDRTTKKHVLQSFHSKHQVTEALFQTYLHSATLPTHAWLIYHGFVLDETNMAEAFGNTLIKNELVKSMDSVITIMKKVRETFERLEIDEAERAAMSGLMLWQEVSNAQPMCKDAKEAQETIMQELQTHIIQKGAQQTTGSRIGSFMCIITDVENLSRMFSEQDMMAKIFDSKNTDIWDSLDY</sequence>
<evidence type="ECO:0000256" key="12">
    <source>
        <dbReference type="SAM" id="MobiDB-lite"/>
    </source>
</evidence>
<dbReference type="FunFam" id="3.30.50.10:FF:000030">
    <property type="entry name" value="Nuclear Hormone Receptor family"/>
    <property type="match status" value="1"/>
</dbReference>
<organism evidence="15 16">
    <name type="scientific">Panagrellus redivivus</name>
    <name type="common">Microworm</name>
    <dbReference type="NCBI Taxonomy" id="6233"/>
    <lineage>
        <taxon>Eukaryota</taxon>
        <taxon>Metazoa</taxon>
        <taxon>Ecdysozoa</taxon>
        <taxon>Nematoda</taxon>
        <taxon>Chromadorea</taxon>
        <taxon>Rhabditida</taxon>
        <taxon>Tylenchina</taxon>
        <taxon>Panagrolaimomorpha</taxon>
        <taxon>Panagrolaimoidea</taxon>
        <taxon>Panagrolaimidae</taxon>
        <taxon>Panagrellus</taxon>
    </lineage>
</organism>
<dbReference type="GO" id="GO:0003700">
    <property type="term" value="F:DNA-binding transcription factor activity"/>
    <property type="evidence" value="ECO:0007669"/>
    <property type="project" value="InterPro"/>
</dbReference>
<evidence type="ECO:0000313" key="15">
    <source>
        <dbReference type="Proteomes" id="UP000492821"/>
    </source>
</evidence>
<keyword evidence="5 11" id="KW-0862">Zinc</keyword>
<evidence type="ECO:0000256" key="5">
    <source>
        <dbReference type="ARBA" id="ARBA00022833"/>
    </source>
</evidence>
<reference evidence="15" key="1">
    <citation type="journal article" date="2013" name="Genetics">
        <title>The draft genome and transcriptome of Panagrellus redivivus are shaped by the harsh demands of a free-living lifestyle.</title>
        <authorList>
            <person name="Srinivasan J."/>
            <person name="Dillman A.R."/>
            <person name="Macchietto M.G."/>
            <person name="Heikkinen L."/>
            <person name="Lakso M."/>
            <person name="Fracchia K.M."/>
            <person name="Antoshechkin I."/>
            <person name="Mortazavi A."/>
            <person name="Wong G."/>
            <person name="Sternberg P.W."/>
        </authorList>
    </citation>
    <scope>NUCLEOTIDE SEQUENCE [LARGE SCALE GENOMIC DNA]</scope>
    <source>
        <strain evidence="15">MT8872</strain>
    </source>
</reference>
<evidence type="ECO:0000256" key="11">
    <source>
        <dbReference type="RuleBase" id="RU004334"/>
    </source>
</evidence>
<keyword evidence="15" id="KW-1185">Reference proteome</keyword>
<keyword evidence="9 11" id="KW-0675">Receptor</keyword>
<dbReference type="Gene3D" id="3.30.50.10">
    <property type="entry name" value="Erythroid Transcription Factor GATA-1, subunit A"/>
    <property type="match status" value="1"/>
</dbReference>
<dbReference type="GO" id="GO:0006357">
    <property type="term" value="P:regulation of transcription by RNA polymerase II"/>
    <property type="evidence" value="ECO:0007669"/>
    <property type="project" value="TreeGrafter"/>
</dbReference>
<evidence type="ECO:0000256" key="9">
    <source>
        <dbReference type="ARBA" id="ARBA00023170"/>
    </source>
</evidence>
<evidence type="ECO:0000256" key="3">
    <source>
        <dbReference type="ARBA" id="ARBA00022723"/>
    </source>
</evidence>
<dbReference type="InterPro" id="IPR035500">
    <property type="entry name" value="NHR-like_dom_sf"/>
</dbReference>
<dbReference type="PROSITE" id="PS00031">
    <property type="entry name" value="NUCLEAR_REC_DBD_1"/>
    <property type="match status" value="1"/>
</dbReference>
<feature type="region of interest" description="Disordered" evidence="12">
    <location>
        <begin position="90"/>
        <end position="109"/>
    </location>
</feature>
<evidence type="ECO:0000259" key="14">
    <source>
        <dbReference type="PROSITE" id="PS51843"/>
    </source>
</evidence>
<evidence type="ECO:0000256" key="1">
    <source>
        <dbReference type="ARBA" id="ARBA00004123"/>
    </source>
</evidence>
<dbReference type="PRINTS" id="PR00047">
    <property type="entry name" value="STROIDFINGER"/>
</dbReference>
<evidence type="ECO:0000256" key="2">
    <source>
        <dbReference type="ARBA" id="ARBA00005993"/>
    </source>
</evidence>
<name>A0A7E4W587_PANRE</name>
<dbReference type="PROSITE" id="PS51030">
    <property type="entry name" value="NUCLEAR_REC_DBD_2"/>
    <property type="match status" value="1"/>
</dbReference>
<dbReference type="InterPro" id="IPR000536">
    <property type="entry name" value="Nucl_hrmn_rcpt_lig-bd"/>
</dbReference>
<keyword evidence="4 11" id="KW-0863">Zinc-finger</keyword>
<feature type="domain" description="Nuclear receptor" evidence="13">
    <location>
        <begin position="16"/>
        <end position="91"/>
    </location>
</feature>
<dbReference type="SUPFAM" id="SSF48508">
    <property type="entry name" value="Nuclear receptor ligand-binding domain"/>
    <property type="match status" value="1"/>
</dbReference>
<dbReference type="InterPro" id="IPR049636">
    <property type="entry name" value="HNF4-like_DBD"/>
</dbReference>
<evidence type="ECO:0000256" key="10">
    <source>
        <dbReference type="ARBA" id="ARBA00023242"/>
    </source>
</evidence>
<dbReference type="CDD" id="cd06960">
    <property type="entry name" value="NR_DBD_HNF4A"/>
    <property type="match status" value="1"/>
</dbReference>
<evidence type="ECO:0000256" key="7">
    <source>
        <dbReference type="ARBA" id="ARBA00023125"/>
    </source>
</evidence>
<evidence type="ECO:0000256" key="8">
    <source>
        <dbReference type="ARBA" id="ARBA00023163"/>
    </source>
</evidence>
<protein>
    <submittedName>
        <fullName evidence="16">Nuclear receptor domain-containing protein</fullName>
    </submittedName>
</protein>
<dbReference type="Gene3D" id="1.10.565.10">
    <property type="entry name" value="Retinoid X Receptor"/>
    <property type="match status" value="1"/>
</dbReference>
<comment type="subcellular location">
    <subcellularLocation>
        <location evidence="1 11">Nucleus</location>
    </subcellularLocation>
</comment>